<feature type="modified residue" description="4-aspartylphosphate" evidence="4">
    <location>
        <position position="58"/>
    </location>
</feature>
<dbReference type="PANTHER" id="PTHR44591:SF3">
    <property type="entry name" value="RESPONSE REGULATORY DOMAIN-CONTAINING PROTEIN"/>
    <property type="match status" value="1"/>
</dbReference>
<dbReference type="InterPro" id="IPR011006">
    <property type="entry name" value="CheY-like_superfamily"/>
</dbReference>
<dbReference type="InterPro" id="IPR029787">
    <property type="entry name" value="Nucleotide_cyclase"/>
</dbReference>
<feature type="domain" description="Response regulatory" evidence="5">
    <location>
        <begin position="8"/>
        <end position="125"/>
    </location>
</feature>
<reference evidence="6 7" key="1">
    <citation type="submission" date="2019-08" db="EMBL/GenBank/DDBJ databases">
        <title>In-depth cultivation of the pig gut microbiome towards novel bacterial diversity and tailored functional studies.</title>
        <authorList>
            <person name="Wylensek D."/>
            <person name="Hitch T.C.A."/>
            <person name="Clavel T."/>
        </authorList>
    </citation>
    <scope>NUCLEOTIDE SEQUENCE [LARGE SCALE GENOMIC DNA]</scope>
    <source>
        <strain evidence="6 7">BSM-380-WT-5A</strain>
    </source>
</reference>
<organism evidence="6 7">
    <name type="scientific">Oliverpabstia intestinalis</name>
    <dbReference type="NCBI Taxonomy" id="2606633"/>
    <lineage>
        <taxon>Bacteria</taxon>
        <taxon>Bacillati</taxon>
        <taxon>Bacillota</taxon>
        <taxon>Clostridia</taxon>
        <taxon>Lachnospirales</taxon>
        <taxon>Lachnospiraceae</taxon>
        <taxon>Oliverpabstia</taxon>
    </lineage>
</organism>
<dbReference type="Pfam" id="PF00990">
    <property type="entry name" value="GGDEF"/>
    <property type="match status" value="1"/>
</dbReference>
<sequence>MKQTRKRRILIMDDSEMNREILTGILEDEYDIVEAEDGKKAIAIMEEGLYSFSIVLLDITMPELDGFGVLQVMQQRNWLKELPVIIISAETSNEYIGHAYEMGVSDYFSRPFDARIVNTRVRNTIALFERDYIDQVTGGDNRKEFIRRVSRSLKEMPAKTDYVLLFFNIKNFKAVNELLGVGGGDKLLCWFYQRIIYSRFAPIDTSRIESDHFACLIEARNLDYDYLTEFCNFNYGKERCIFTVPVVFIISRKMMCRSPV</sequence>
<keyword evidence="2 4" id="KW-0597">Phosphoprotein</keyword>
<comment type="caution">
    <text evidence="6">The sequence shown here is derived from an EMBL/GenBank/DDBJ whole genome shotgun (WGS) entry which is preliminary data.</text>
</comment>
<evidence type="ECO:0000256" key="2">
    <source>
        <dbReference type="ARBA" id="ARBA00022553"/>
    </source>
</evidence>
<evidence type="ECO:0000256" key="3">
    <source>
        <dbReference type="ARBA" id="ARBA00024867"/>
    </source>
</evidence>
<dbReference type="SMART" id="SM00448">
    <property type="entry name" value="REC"/>
    <property type="match status" value="1"/>
</dbReference>
<evidence type="ECO:0000256" key="4">
    <source>
        <dbReference type="PROSITE-ProRule" id="PRU00169"/>
    </source>
</evidence>
<gene>
    <name evidence="6" type="ORF">FYJ57_05820</name>
</gene>
<dbReference type="InterPro" id="IPR001789">
    <property type="entry name" value="Sig_transdc_resp-reg_receiver"/>
</dbReference>
<dbReference type="PROSITE" id="PS50110">
    <property type="entry name" value="RESPONSE_REGULATORY"/>
    <property type="match status" value="1"/>
</dbReference>
<accession>A0A7X2P2C9</accession>
<dbReference type="Gene3D" id="3.30.70.270">
    <property type="match status" value="1"/>
</dbReference>
<dbReference type="EMBL" id="VUMS01000008">
    <property type="protein sequence ID" value="MST66255.1"/>
    <property type="molecule type" value="Genomic_DNA"/>
</dbReference>
<dbReference type="InterPro" id="IPR043128">
    <property type="entry name" value="Rev_trsase/Diguanyl_cyclase"/>
</dbReference>
<protein>
    <recommendedName>
        <fullName evidence="1">Stage 0 sporulation protein A homolog</fullName>
    </recommendedName>
</protein>
<dbReference type="RefSeq" id="WP_154431981.1">
    <property type="nucleotide sequence ID" value="NZ_JBQHSL010000003.1"/>
</dbReference>
<dbReference type="Gene3D" id="3.40.50.2300">
    <property type="match status" value="1"/>
</dbReference>
<evidence type="ECO:0000313" key="6">
    <source>
        <dbReference type="EMBL" id="MST66255.1"/>
    </source>
</evidence>
<dbReference type="InterPro" id="IPR000160">
    <property type="entry name" value="GGDEF_dom"/>
</dbReference>
<dbReference type="InterPro" id="IPR050595">
    <property type="entry name" value="Bact_response_regulator"/>
</dbReference>
<evidence type="ECO:0000313" key="7">
    <source>
        <dbReference type="Proteomes" id="UP000440513"/>
    </source>
</evidence>
<dbReference type="SUPFAM" id="SSF52172">
    <property type="entry name" value="CheY-like"/>
    <property type="match status" value="1"/>
</dbReference>
<keyword evidence="7" id="KW-1185">Reference proteome</keyword>
<dbReference type="SUPFAM" id="SSF55073">
    <property type="entry name" value="Nucleotide cyclase"/>
    <property type="match status" value="1"/>
</dbReference>
<dbReference type="AlphaFoldDB" id="A0A7X2P2C9"/>
<evidence type="ECO:0000259" key="5">
    <source>
        <dbReference type="PROSITE" id="PS50110"/>
    </source>
</evidence>
<name>A0A7X2P2C9_9FIRM</name>
<dbReference type="Proteomes" id="UP000440513">
    <property type="component" value="Unassembled WGS sequence"/>
</dbReference>
<dbReference type="GO" id="GO:0000160">
    <property type="term" value="P:phosphorelay signal transduction system"/>
    <property type="evidence" value="ECO:0007669"/>
    <property type="project" value="InterPro"/>
</dbReference>
<proteinExistence type="predicted"/>
<evidence type="ECO:0000256" key="1">
    <source>
        <dbReference type="ARBA" id="ARBA00018672"/>
    </source>
</evidence>
<dbReference type="Pfam" id="PF00072">
    <property type="entry name" value="Response_reg"/>
    <property type="match status" value="1"/>
</dbReference>
<dbReference type="PANTHER" id="PTHR44591">
    <property type="entry name" value="STRESS RESPONSE REGULATOR PROTEIN 1"/>
    <property type="match status" value="1"/>
</dbReference>
<comment type="function">
    <text evidence="3">May play the central regulatory role in sporulation. It may be an element of the effector pathway responsible for the activation of sporulation genes in response to nutritional stress. Spo0A may act in concert with spo0H (a sigma factor) to control the expression of some genes that are critical to the sporulation process.</text>
</comment>